<evidence type="ECO:0000256" key="14">
    <source>
        <dbReference type="ARBA" id="ARBA00049067"/>
    </source>
</evidence>
<comment type="pathway">
    <text evidence="1">Glycan biosynthesis; glycogen biosynthesis.</text>
</comment>
<dbReference type="AlphaFoldDB" id="A0A4R3ZUM4"/>
<keyword evidence="7" id="KW-0808">Transferase</keyword>
<evidence type="ECO:0000256" key="2">
    <source>
        <dbReference type="ARBA" id="ARBA00006219"/>
    </source>
</evidence>
<dbReference type="Proteomes" id="UP000295805">
    <property type="component" value="Unassembled WGS sequence"/>
</dbReference>
<evidence type="ECO:0000256" key="6">
    <source>
        <dbReference type="ARBA" id="ARBA00022600"/>
    </source>
</evidence>
<keyword evidence="10" id="KW-0067">ATP-binding</keyword>
<accession>A0A4R3ZUM4</accession>
<keyword evidence="8" id="KW-0547">Nucleotide-binding</keyword>
<evidence type="ECO:0000256" key="4">
    <source>
        <dbReference type="ARBA" id="ARBA00011962"/>
    </source>
</evidence>
<comment type="caution">
    <text evidence="16">The sequence shown here is derived from an EMBL/GenBank/DDBJ whole genome shotgun (WGS) entry which is preliminary data.</text>
</comment>
<evidence type="ECO:0000256" key="3">
    <source>
        <dbReference type="ARBA" id="ARBA00011245"/>
    </source>
</evidence>
<evidence type="ECO:0000256" key="12">
    <source>
        <dbReference type="ARBA" id="ARBA00023277"/>
    </source>
</evidence>
<keyword evidence="12" id="KW-0119">Carbohydrate metabolism</keyword>
<dbReference type="GO" id="GO:0016301">
    <property type="term" value="F:kinase activity"/>
    <property type="evidence" value="ECO:0007669"/>
    <property type="project" value="UniProtKB-KW"/>
</dbReference>
<evidence type="ECO:0000256" key="7">
    <source>
        <dbReference type="ARBA" id="ARBA00022679"/>
    </source>
</evidence>
<comment type="similarity">
    <text evidence="2">Belongs to the aminoglycoside phosphotransferase family.</text>
</comment>
<gene>
    <name evidence="16" type="ORF">EDD19_10871</name>
</gene>
<organism evidence="16 17">
    <name type="scientific">Dietzia cinnamea</name>
    <dbReference type="NCBI Taxonomy" id="321318"/>
    <lineage>
        <taxon>Bacteria</taxon>
        <taxon>Bacillati</taxon>
        <taxon>Actinomycetota</taxon>
        <taxon>Actinomycetes</taxon>
        <taxon>Mycobacteriales</taxon>
        <taxon>Dietziaceae</taxon>
        <taxon>Dietzia</taxon>
    </lineage>
</organism>
<dbReference type="GO" id="GO:0005524">
    <property type="term" value="F:ATP binding"/>
    <property type="evidence" value="ECO:0007669"/>
    <property type="project" value="UniProtKB-KW"/>
</dbReference>
<dbReference type="InterPro" id="IPR040999">
    <property type="entry name" value="Mak_N_cap"/>
</dbReference>
<evidence type="ECO:0000259" key="15">
    <source>
        <dbReference type="Pfam" id="PF18085"/>
    </source>
</evidence>
<evidence type="ECO:0000256" key="5">
    <source>
        <dbReference type="ARBA" id="ARBA00013882"/>
    </source>
</evidence>
<evidence type="ECO:0000256" key="9">
    <source>
        <dbReference type="ARBA" id="ARBA00022777"/>
    </source>
</evidence>
<evidence type="ECO:0000313" key="17">
    <source>
        <dbReference type="Proteomes" id="UP000295805"/>
    </source>
</evidence>
<comment type="catalytic activity">
    <reaction evidence="14">
        <text>D-maltose + ATP = alpha-maltose 1-phosphate + ADP + H(+)</text>
        <dbReference type="Rhea" id="RHEA:31915"/>
        <dbReference type="ChEBI" id="CHEBI:15378"/>
        <dbReference type="ChEBI" id="CHEBI:17306"/>
        <dbReference type="ChEBI" id="CHEBI:30616"/>
        <dbReference type="ChEBI" id="CHEBI:63576"/>
        <dbReference type="ChEBI" id="CHEBI:456216"/>
        <dbReference type="EC" id="2.7.1.175"/>
    </reaction>
</comment>
<reference evidence="16 17" key="1">
    <citation type="submission" date="2019-03" db="EMBL/GenBank/DDBJ databases">
        <title>Root nodule microbial communities of legume samples collected from USA, Mexico and Botswana.</title>
        <authorList>
            <person name="Hirsch A."/>
        </authorList>
    </citation>
    <scope>NUCLEOTIDE SEQUENCE [LARGE SCALE GENOMIC DNA]</scope>
    <source>
        <strain evidence="16 17">55</strain>
    </source>
</reference>
<sequence length="463" mass="49807">MSIAPVDDDALARLLTDWLPEQRWFAGKGLELSGVRVARRAVMLDDPEVLVEHLLVDLEVDGRPQRYQVPIATAPELPGDRRAFPLTPEGASPVIYDGLRDPRGTESLLRHLAGQDEVGGLRFRLVPGATLPEPTWGRLLEGEQSNSSLVYGDDLMVKVFRLVQPGVNPDVELHAALADRECPAVAALRGWVELSGDGDDGEGGDTGNGPTTLAMAQEFMAGAADGWAMATASVRDLFAEADLLAEEVGTDFADEAGRLGAAVAQVHEDLAAATGVATRDGTDLVASMRARLDAAVAEVPALAEFADAARAVFDEVAGSGPVRVHRIHGDLHLGQTLRAPDRWIVIDFEGEPAAPLAERRVPDSPARDVAGILRSLDYAAQHTLVGVEDRQLRFRAREWRDRNVDAFCSGYAEVSDADPRDSGALLRAYTLDKALYEVVYESRNRPGWVPVPMGAVERILAAG</sequence>
<dbReference type="RefSeq" id="WP_131885696.1">
    <property type="nucleotide sequence ID" value="NZ_CP143053.1"/>
</dbReference>
<dbReference type="GO" id="GO:0005978">
    <property type="term" value="P:glycogen biosynthetic process"/>
    <property type="evidence" value="ECO:0007669"/>
    <property type="project" value="UniProtKB-UniPathway"/>
</dbReference>
<dbReference type="InterPro" id="IPR011009">
    <property type="entry name" value="Kinase-like_dom_sf"/>
</dbReference>
<name>A0A4R3ZUM4_9ACTN</name>
<dbReference type="EC" id="2.7.1.175" evidence="4"/>
<keyword evidence="6" id="KW-0321">Glycogen metabolism</keyword>
<dbReference type="EMBL" id="SMCX01000008">
    <property type="protein sequence ID" value="TCW24135.1"/>
    <property type="molecule type" value="Genomic_DNA"/>
</dbReference>
<feature type="domain" description="Maltokinase N-terminal cap" evidence="15">
    <location>
        <begin position="18"/>
        <end position="101"/>
    </location>
</feature>
<proteinExistence type="inferred from homology"/>
<evidence type="ECO:0000256" key="8">
    <source>
        <dbReference type="ARBA" id="ARBA00022741"/>
    </source>
</evidence>
<dbReference type="Pfam" id="PF18085">
    <property type="entry name" value="Mak_N_cap"/>
    <property type="match status" value="1"/>
</dbReference>
<evidence type="ECO:0000256" key="11">
    <source>
        <dbReference type="ARBA" id="ARBA00023056"/>
    </source>
</evidence>
<dbReference type="UniPathway" id="UPA00164"/>
<evidence type="ECO:0000313" key="16">
    <source>
        <dbReference type="EMBL" id="TCW24135.1"/>
    </source>
</evidence>
<evidence type="ECO:0000256" key="1">
    <source>
        <dbReference type="ARBA" id="ARBA00004964"/>
    </source>
</evidence>
<evidence type="ECO:0000256" key="13">
    <source>
        <dbReference type="ARBA" id="ARBA00031251"/>
    </source>
</evidence>
<comment type="subunit">
    <text evidence="3">Monomer.</text>
</comment>
<dbReference type="SUPFAM" id="SSF56112">
    <property type="entry name" value="Protein kinase-like (PK-like)"/>
    <property type="match status" value="1"/>
</dbReference>
<protein>
    <recommendedName>
        <fullName evidence="5">Maltokinase</fullName>
        <ecNumber evidence="4">2.7.1.175</ecNumber>
    </recommendedName>
    <alternativeName>
        <fullName evidence="13">Maltose-1-phosphate synthase</fullName>
    </alternativeName>
</protein>
<dbReference type="GeneID" id="89529596"/>
<evidence type="ECO:0000256" key="10">
    <source>
        <dbReference type="ARBA" id="ARBA00022840"/>
    </source>
</evidence>
<keyword evidence="11" id="KW-0320">Glycogen biosynthesis</keyword>
<keyword evidence="9 16" id="KW-0418">Kinase</keyword>
<dbReference type="Gene3D" id="3.90.1200.10">
    <property type="match status" value="1"/>
</dbReference>